<evidence type="ECO:0000256" key="3">
    <source>
        <dbReference type="ARBA" id="ARBA00022525"/>
    </source>
</evidence>
<evidence type="ECO:0000256" key="2">
    <source>
        <dbReference type="ARBA" id="ARBA00008098"/>
    </source>
</evidence>
<dbReference type="AlphaFoldDB" id="A0ABD1CSY1"/>
<organism evidence="5 6">
    <name type="scientific">Culex pipiens pipiens</name>
    <name type="common">Northern house mosquito</name>
    <dbReference type="NCBI Taxonomy" id="38569"/>
    <lineage>
        <taxon>Eukaryota</taxon>
        <taxon>Metazoa</taxon>
        <taxon>Ecdysozoa</taxon>
        <taxon>Arthropoda</taxon>
        <taxon>Hexapoda</taxon>
        <taxon>Insecta</taxon>
        <taxon>Pterygota</taxon>
        <taxon>Neoptera</taxon>
        <taxon>Endopterygota</taxon>
        <taxon>Diptera</taxon>
        <taxon>Nematocera</taxon>
        <taxon>Culicoidea</taxon>
        <taxon>Culicidae</taxon>
        <taxon>Culicinae</taxon>
        <taxon>Culicini</taxon>
        <taxon>Culex</taxon>
        <taxon>Culex</taxon>
    </lineage>
</organism>
<name>A0ABD1CSY1_CULPP</name>
<dbReference type="CDD" id="cd23992">
    <property type="entry name" value="PBP_GOBP"/>
    <property type="match status" value="1"/>
</dbReference>
<feature type="signal peptide" evidence="4">
    <location>
        <begin position="1"/>
        <end position="17"/>
    </location>
</feature>
<evidence type="ECO:0000313" key="5">
    <source>
        <dbReference type="EMBL" id="KAL1379157.1"/>
    </source>
</evidence>
<evidence type="ECO:0000313" key="6">
    <source>
        <dbReference type="Proteomes" id="UP001562425"/>
    </source>
</evidence>
<reference evidence="5 6" key="1">
    <citation type="submission" date="2024-05" db="EMBL/GenBank/DDBJ databases">
        <title>Culex pipiens pipiens assembly and annotation.</title>
        <authorList>
            <person name="Alout H."/>
            <person name="Durand T."/>
        </authorList>
    </citation>
    <scope>NUCLEOTIDE SEQUENCE [LARGE SCALE GENOMIC DNA]</scope>
    <source>
        <strain evidence="5">HA-2024</strain>
        <tissue evidence="5">Whole body</tissue>
    </source>
</reference>
<sequence length="138" mass="15684">MKFLAVFVILCVGCCLAKLDQQQLETFSGTTKACFEELQIPAGWDFPTKAMQDKITTFSDQHIDFIACVGRKYGVLNEEGRYNAQLVKEFFLKSNTFDRQQVEEVVDLCYGEPKGTTLKENVAEATKCFLANKKFKLM</sequence>
<proteinExistence type="inferred from homology"/>
<comment type="subcellular location">
    <subcellularLocation>
        <location evidence="1">Secreted</location>
    </subcellularLocation>
</comment>
<keyword evidence="4" id="KW-0732">Signal</keyword>
<gene>
    <name evidence="5" type="ORF">pipiens_015108</name>
</gene>
<dbReference type="Pfam" id="PF01395">
    <property type="entry name" value="PBP_GOBP"/>
    <property type="match status" value="1"/>
</dbReference>
<dbReference type="InterPro" id="IPR006170">
    <property type="entry name" value="PBP/GOBP"/>
</dbReference>
<evidence type="ECO:0000256" key="1">
    <source>
        <dbReference type="ARBA" id="ARBA00004613"/>
    </source>
</evidence>
<comment type="similarity">
    <text evidence="2">Belongs to the PBP/GOBP family.</text>
</comment>
<comment type="caution">
    <text evidence="5">The sequence shown here is derived from an EMBL/GenBank/DDBJ whole genome shotgun (WGS) entry which is preliminary data.</text>
</comment>
<keyword evidence="3" id="KW-0964">Secreted</keyword>
<dbReference type="EMBL" id="JBEHCU010009846">
    <property type="protein sequence ID" value="KAL1379157.1"/>
    <property type="molecule type" value="Genomic_DNA"/>
</dbReference>
<dbReference type="GO" id="GO:0005576">
    <property type="term" value="C:extracellular region"/>
    <property type="evidence" value="ECO:0007669"/>
    <property type="project" value="UniProtKB-SubCell"/>
</dbReference>
<dbReference type="Gene3D" id="1.10.238.20">
    <property type="entry name" value="Pheromone/general odorant binding protein domain"/>
    <property type="match status" value="1"/>
</dbReference>
<feature type="chain" id="PRO_5044742420" evidence="4">
    <location>
        <begin position="18"/>
        <end position="138"/>
    </location>
</feature>
<evidence type="ECO:0000256" key="4">
    <source>
        <dbReference type="SAM" id="SignalP"/>
    </source>
</evidence>
<dbReference type="InterPro" id="IPR036728">
    <property type="entry name" value="PBP_GOBP_sf"/>
</dbReference>
<dbReference type="SUPFAM" id="SSF47565">
    <property type="entry name" value="Insect pheromone/odorant-binding proteins"/>
    <property type="match status" value="1"/>
</dbReference>
<keyword evidence="6" id="KW-1185">Reference proteome</keyword>
<accession>A0ABD1CSY1</accession>
<protein>
    <submittedName>
        <fullName evidence="5">Uncharacterized protein</fullName>
    </submittedName>
</protein>
<dbReference type="Proteomes" id="UP001562425">
    <property type="component" value="Unassembled WGS sequence"/>
</dbReference>